<dbReference type="Pfam" id="PF06196">
    <property type="entry name" value="DUF997"/>
    <property type="match status" value="1"/>
</dbReference>
<name>A0A2Z6IDU5_9BURK</name>
<dbReference type="OrthoDB" id="9156762at2"/>
<evidence type="ECO:0000313" key="4">
    <source>
        <dbReference type="Proteomes" id="UP000271003"/>
    </source>
</evidence>
<keyword evidence="4" id="KW-1185">Reference proteome</keyword>
<dbReference type="KEGG" id="sutt:SUTMEG_07170"/>
<feature type="region of interest" description="Disordered" evidence="1">
    <location>
        <begin position="91"/>
        <end position="112"/>
    </location>
</feature>
<keyword evidence="2" id="KW-0812">Transmembrane</keyword>
<evidence type="ECO:0000256" key="2">
    <source>
        <dbReference type="SAM" id="Phobius"/>
    </source>
</evidence>
<keyword evidence="2" id="KW-0472">Membrane</keyword>
<feature type="transmembrane region" description="Helical" evidence="2">
    <location>
        <begin position="28"/>
        <end position="49"/>
    </location>
</feature>
<feature type="transmembrane region" description="Helical" evidence="2">
    <location>
        <begin position="61"/>
        <end position="81"/>
    </location>
</feature>
<protein>
    <submittedName>
        <fullName evidence="3">Uncharacterized protein</fullName>
    </submittedName>
</protein>
<dbReference type="RefSeq" id="WP_120176496.1">
    <property type="nucleotide sequence ID" value="NZ_AP018786.1"/>
</dbReference>
<sequence length="112" mass="12175">MSSESEKPADAPIVDYDEALRATHREAAATLVVAVLIALFFWGAIGLLHDVPGTSGGFPLWFWWAVPGGYLASIAGVVWLVRRVFRNFSLDLTPDSTPEKPSRTSSESALRS</sequence>
<evidence type="ECO:0000313" key="3">
    <source>
        <dbReference type="EMBL" id="BBF22826.1"/>
    </source>
</evidence>
<evidence type="ECO:0000256" key="1">
    <source>
        <dbReference type="SAM" id="MobiDB-lite"/>
    </source>
</evidence>
<reference evidence="3 4" key="1">
    <citation type="journal article" date="2018" name="Int. J. Syst. Evol. Microbiol.">
        <title>Mesosutterella multiformis gen. nov., sp. nov., a member of the family Sutterellaceae and Sutterella megalosphaeroides sp. nov., isolated from human faeces.</title>
        <authorList>
            <person name="Sakamoto M."/>
            <person name="Ikeyama N."/>
            <person name="Kunihiro T."/>
            <person name="Iino T."/>
            <person name="Yuki M."/>
            <person name="Ohkuma M."/>
        </authorList>
    </citation>
    <scope>NUCLEOTIDE SEQUENCE [LARGE SCALE GENOMIC DNA]</scope>
    <source>
        <strain evidence="3 4">6FBBBH3</strain>
    </source>
</reference>
<dbReference type="EMBL" id="AP018786">
    <property type="protein sequence ID" value="BBF22826.1"/>
    <property type="molecule type" value="Genomic_DNA"/>
</dbReference>
<dbReference type="InterPro" id="IPR010398">
    <property type="entry name" value="DUF997"/>
</dbReference>
<keyword evidence="2" id="KW-1133">Transmembrane helix</keyword>
<dbReference type="Proteomes" id="UP000271003">
    <property type="component" value="Chromosome"/>
</dbReference>
<feature type="compositionally biased region" description="Polar residues" evidence="1">
    <location>
        <begin position="103"/>
        <end position="112"/>
    </location>
</feature>
<gene>
    <name evidence="3" type="ORF">SUTMEG_07170</name>
</gene>
<accession>A0A2Z6IDU5</accession>
<organism evidence="3 4">
    <name type="scientific">Sutterella megalosphaeroides</name>
    <dbReference type="NCBI Taxonomy" id="2494234"/>
    <lineage>
        <taxon>Bacteria</taxon>
        <taxon>Pseudomonadati</taxon>
        <taxon>Pseudomonadota</taxon>
        <taxon>Betaproteobacteria</taxon>
        <taxon>Burkholderiales</taxon>
        <taxon>Sutterellaceae</taxon>
        <taxon>Sutterella</taxon>
    </lineage>
</organism>
<dbReference type="AlphaFoldDB" id="A0A2Z6IDU5"/>
<proteinExistence type="predicted"/>